<reference evidence="1 2" key="2">
    <citation type="submission" date="2018-11" db="EMBL/GenBank/DDBJ databases">
        <authorList>
            <consortium name="Pathogen Informatics"/>
        </authorList>
    </citation>
    <scope>NUCLEOTIDE SEQUENCE [LARGE SCALE GENOMIC DNA]</scope>
    <source>
        <strain evidence="1 2">NST_G2</strain>
    </source>
</reference>
<accession>A0A183TTI2</accession>
<proteinExistence type="predicted"/>
<organism evidence="3">
    <name type="scientific">Schistocephalus solidus</name>
    <name type="common">Tapeworm</name>
    <dbReference type="NCBI Taxonomy" id="70667"/>
    <lineage>
        <taxon>Eukaryota</taxon>
        <taxon>Metazoa</taxon>
        <taxon>Spiralia</taxon>
        <taxon>Lophotrochozoa</taxon>
        <taxon>Platyhelminthes</taxon>
        <taxon>Cestoda</taxon>
        <taxon>Eucestoda</taxon>
        <taxon>Diphyllobothriidea</taxon>
        <taxon>Diphyllobothriidae</taxon>
        <taxon>Schistocephalus</taxon>
    </lineage>
</organism>
<dbReference type="Proteomes" id="UP000275846">
    <property type="component" value="Unassembled WGS sequence"/>
</dbReference>
<keyword evidence="2" id="KW-1185">Reference proteome</keyword>
<reference evidence="3" key="1">
    <citation type="submission" date="2016-06" db="UniProtKB">
        <authorList>
            <consortium name="WormBaseParasite"/>
        </authorList>
    </citation>
    <scope>IDENTIFICATION</scope>
</reference>
<dbReference type="WBParaSite" id="SSLN_0002051501-mRNA-1">
    <property type="protein sequence ID" value="SSLN_0002051501-mRNA-1"/>
    <property type="gene ID" value="SSLN_0002051501"/>
</dbReference>
<sequence>MSILYLVKRAFAAFTAEYFAQVFGTFVRPQLESAIQAWRPWAAKVINILETFQRRATKLVLGHGSQPDETRLSNLNIFSLCYRQLRGDLILKFRILRVQDCCLVQVDVFELATTTNLRGHPL</sequence>
<dbReference type="OrthoDB" id="6769290at2759"/>
<evidence type="ECO:0000313" key="3">
    <source>
        <dbReference type="WBParaSite" id="SSLN_0002051501-mRNA-1"/>
    </source>
</evidence>
<evidence type="ECO:0000313" key="2">
    <source>
        <dbReference type="Proteomes" id="UP000275846"/>
    </source>
</evidence>
<dbReference type="AlphaFoldDB" id="A0A183TTI2"/>
<evidence type="ECO:0000313" key="1">
    <source>
        <dbReference type="EMBL" id="VDM06166.1"/>
    </source>
</evidence>
<gene>
    <name evidence="1" type="ORF">SSLN_LOCUS19780</name>
</gene>
<dbReference type="EMBL" id="UYSU01049286">
    <property type="protein sequence ID" value="VDM06166.1"/>
    <property type="molecule type" value="Genomic_DNA"/>
</dbReference>
<name>A0A183TTI2_SCHSO</name>
<protein>
    <submittedName>
        <fullName evidence="1 3">Uncharacterized protein</fullName>
    </submittedName>
</protein>